<evidence type="ECO:0000256" key="1">
    <source>
        <dbReference type="SAM" id="MobiDB-lite"/>
    </source>
</evidence>
<sequence>MSPLSSESEPWSRSSTTSQSFSLVGDSDDEIVWDISSDYRSSEDNESAESSQDSSDAEDFVLLSRPHSPRAHTLSGLATPNASHLPPSVSAITSDLARLSIHQLDKSRRSSSAKAHVKDASSPLPSIANIGILETSKNCGRQRPRKEGRKSKRKAMDKERGNDHDVKAPGSRPVFGSRPIVDDVSESGVSNTVENEDFSEYEGAVEYITSFLRNPSAYNGRSSRLMLLQSLIIELGLSSSSMPASLTSAQALLKAQVFLNIREYLAVRGQGPEALKEAIYPSRSALIRSIRKQPKTRASLEWVKEHGLSVLLVTAFHH</sequence>
<keyword evidence="3" id="KW-1185">Reference proteome</keyword>
<dbReference type="AlphaFoldDB" id="A0A8H5HXL6"/>
<gene>
    <name evidence="2" type="ORF">D9757_002047</name>
</gene>
<proteinExistence type="predicted"/>
<feature type="compositionally biased region" description="Basic residues" evidence="1">
    <location>
        <begin position="140"/>
        <end position="153"/>
    </location>
</feature>
<accession>A0A8H5HXL6</accession>
<feature type="region of interest" description="Disordered" evidence="1">
    <location>
        <begin position="128"/>
        <end position="195"/>
    </location>
</feature>
<evidence type="ECO:0000313" key="2">
    <source>
        <dbReference type="EMBL" id="KAF5391338.1"/>
    </source>
</evidence>
<feature type="region of interest" description="Disordered" evidence="1">
    <location>
        <begin position="103"/>
        <end position="122"/>
    </location>
</feature>
<dbReference type="EMBL" id="JAACJN010000010">
    <property type="protein sequence ID" value="KAF5391338.1"/>
    <property type="molecule type" value="Genomic_DNA"/>
</dbReference>
<comment type="caution">
    <text evidence="2">The sequence shown here is derived from an EMBL/GenBank/DDBJ whole genome shotgun (WGS) entry which is preliminary data.</text>
</comment>
<reference evidence="2 3" key="1">
    <citation type="journal article" date="2020" name="ISME J.">
        <title>Uncovering the hidden diversity of litter-decomposition mechanisms in mushroom-forming fungi.</title>
        <authorList>
            <person name="Floudas D."/>
            <person name="Bentzer J."/>
            <person name="Ahren D."/>
            <person name="Johansson T."/>
            <person name="Persson P."/>
            <person name="Tunlid A."/>
        </authorList>
    </citation>
    <scope>NUCLEOTIDE SEQUENCE [LARGE SCALE GENOMIC DNA]</scope>
    <source>
        <strain evidence="2 3">CBS 406.79</strain>
    </source>
</reference>
<feature type="compositionally biased region" description="Basic and acidic residues" evidence="1">
    <location>
        <begin position="154"/>
        <end position="167"/>
    </location>
</feature>
<name>A0A8H5HXL6_9AGAR</name>
<protein>
    <submittedName>
        <fullName evidence="2">Uncharacterized protein</fullName>
    </submittedName>
</protein>
<feature type="region of interest" description="Disordered" evidence="1">
    <location>
        <begin position="1"/>
        <end position="89"/>
    </location>
</feature>
<dbReference type="Proteomes" id="UP000518752">
    <property type="component" value="Unassembled WGS sequence"/>
</dbReference>
<evidence type="ECO:0000313" key="3">
    <source>
        <dbReference type="Proteomes" id="UP000518752"/>
    </source>
</evidence>
<feature type="compositionally biased region" description="Low complexity" evidence="1">
    <location>
        <begin position="1"/>
        <end position="23"/>
    </location>
</feature>
<dbReference type="OrthoDB" id="2596481at2759"/>
<organism evidence="2 3">
    <name type="scientific">Collybiopsis confluens</name>
    <dbReference type="NCBI Taxonomy" id="2823264"/>
    <lineage>
        <taxon>Eukaryota</taxon>
        <taxon>Fungi</taxon>
        <taxon>Dikarya</taxon>
        <taxon>Basidiomycota</taxon>
        <taxon>Agaricomycotina</taxon>
        <taxon>Agaricomycetes</taxon>
        <taxon>Agaricomycetidae</taxon>
        <taxon>Agaricales</taxon>
        <taxon>Marasmiineae</taxon>
        <taxon>Omphalotaceae</taxon>
        <taxon>Collybiopsis</taxon>
    </lineage>
</organism>